<dbReference type="AlphaFoldDB" id="A0A1B6JJR6"/>
<feature type="non-terminal residue" evidence="1">
    <location>
        <position position="1"/>
    </location>
</feature>
<protein>
    <submittedName>
        <fullName evidence="1">Uncharacterized protein</fullName>
    </submittedName>
</protein>
<evidence type="ECO:0000313" key="1">
    <source>
        <dbReference type="EMBL" id="JAS99407.1"/>
    </source>
</evidence>
<gene>
    <name evidence="1" type="ORF">g.3280</name>
</gene>
<dbReference type="EMBL" id="GECU01008299">
    <property type="protein sequence ID" value="JAS99407.1"/>
    <property type="molecule type" value="Transcribed_RNA"/>
</dbReference>
<feature type="non-terminal residue" evidence="1">
    <location>
        <position position="99"/>
    </location>
</feature>
<organism evidence="1">
    <name type="scientific">Homalodisca liturata</name>
    <dbReference type="NCBI Taxonomy" id="320908"/>
    <lineage>
        <taxon>Eukaryota</taxon>
        <taxon>Metazoa</taxon>
        <taxon>Ecdysozoa</taxon>
        <taxon>Arthropoda</taxon>
        <taxon>Hexapoda</taxon>
        <taxon>Insecta</taxon>
        <taxon>Pterygota</taxon>
        <taxon>Neoptera</taxon>
        <taxon>Paraneoptera</taxon>
        <taxon>Hemiptera</taxon>
        <taxon>Auchenorrhyncha</taxon>
        <taxon>Membracoidea</taxon>
        <taxon>Cicadellidae</taxon>
        <taxon>Cicadellinae</taxon>
        <taxon>Proconiini</taxon>
        <taxon>Homalodisca</taxon>
    </lineage>
</organism>
<name>A0A1B6JJR6_9HEMI</name>
<accession>A0A1B6JJR6</accession>
<proteinExistence type="predicted"/>
<reference evidence="1" key="1">
    <citation type="submission" date="2015-11" db="EMBL/GenBank/DDBJ databases">
        <title>De novo transcriptome assembly of four potential Pierce s Disease insect vectors from Arizona vineyards.</title>
        <authorList>
            <person name="Tassone E.E."/>
        </authorList>
    </citation>
    <scope>NUCLEOTIDE SEQUENCE</scope>
</reference>
<sequence>LLKTAVNFPKNPLCEICGKETNVTVRGANMVVFRCKKEGNGYNFSKNALKNSFFEGSKFGLCNIVSFMYLFSRNQTNNEFLILECSSNLHSPSRCTISD</sequence>